<feature type="transmembrane region" description="Helical" evidence="1">
    <location>
        <begin position="179"/>
        <end position="197"/>
    </location>
</feature>
<sequence>MTSHPVRRRHWLVTNFLRPATSFGERFADLIRILGLGSLVVVAIGWGFVEMAVFSLALLGVVAPRFLGARALLDAASGIVVLVAAWSAVLDLYNSIPWWDIVVHFALNGLVAALAWVLCLRLGVSLAGMSERRSYALTIVLTTALGLATGALWEMGEWLGHTYIDDTIYVAYNDTIGDLVAGGLGSILAGCFMPLLVGTDRSR</sequence>
<feature type="transmembrane region" description="Helical" evidence="1">
    <location>
        <begin position="33"/>
        <end position="59"/>
    </location>
</feature>
<dbReference type="InterPro" id="IPR014509">
    <property type="entry name" value="YjdF-like"/>
</dbReference>
<comment type="caution">
    <text evidence="2">The sequence shown here is derived from an EMBL/GenBank/DDBJ whole genome shotgun (WGS) entry which is preliminary data.</text>
</comment>
<keyword evidence="3" id="KW-1185">Reference proteome</keyword>
<keyword evidence="1" id="KW-0812">Transmembrane</keyword>
<dbReference type="OrthoDB" id="3790530at2"/>
<evidence type="ECO:0000313" key="2">
    <source>
        <dbReference type="EMBL" id="RLQ84354.1"/>
    </source>
</evidence>
<protein>
    <recommendedName>
        <fullName evidence="4">DUF2238 domain-containing protein</fullName>
    </recommendedName>
</protein>
<accession>A0A3L7J1M5</accession>
<feature type="transmembrane region" description="Helical" evidence="1">
    <location>
        <begin position="135"/>
        <end position="153"/>
    </location>
</feature>
<keyword evidence="1" id="KW-0472">Membrane</keyword>
<name>A0A3L7J1M5_9MICO</name>
<dbReference type="RefSeq" id="WP_121659394.1">
    <property type="nucleotide sequence ID" value="NZ_BMEK01000002.1"/>
</dbReference>
<keyword evidence="1" id="KW-1133">Transmembrane helix</keyword>
<evidence type="ECO:0000256" key="1">
    <source>
        <dbReference type="SAM" id="Phobius"/>
    </source>
</evidence>
<dbReference type="EMBL" id="RCWJ01000002">
    <property type="protein sequence ID" value="RLQ84354.1"/>
    <property type="molecule type" value="Genomic_DNA"/>
</dbReference>
<organism evidence="2 3">
    <name type="scientific">Mycetocola zhadangensis</name>
    <dbReference type="NCBI Taxonomy" id="1164595"/>
    <lineage>
        <taxon>Bacteria</taxon>
        <taxon>Bacillati</taxon>
        <taxon>Actinomycetota</taxon>
        <taxon>Actinomycetes</taxon>
        <taxon>Micrococcales</taxon>
        <taxon>Microbacteriaceae</taxon>
        <taxon>Mycetocola</taxon>
    </lineage>
</organism>
<dbReference type="AlphaFoldDB" id="A0A3L7J1M5"/>
<feature type="transmembrane region" description="Helical" evidence="1">
    <location>
        <begin position="71"/>
        <end position="89"/>
    </location>
</feature>
<proteinExistence type="predicted"/>
<feature type="transmembrane region" description="Helical" evidence="1">
    <location>
        <begin position="101"/>
        <end position="123"/>
    </location>
</feature>
<reference evidence="2 3" key="1">
    <citation type="submission" date="2018-10" db="EMBL/GenBank/DDBJ databases">
        <authorList>
            <person name="Li J."/>
        </authorList>
    </citation>
    <scope>NUCLEOTIDE SEQUENCE [LARGE SCALE GENOMIC DNA]</scope>
    <source>
        <strain evidence="2 3">ZD1-4</strain>
    </source>
</reference>
<gene>
    <name evidence="2" type="ORF">D9V28_09155</name>
</gene>
<dbReference type="Proteomes" id="UP000282460">
    <property type="component" value="Unassembled WGS sequence"/>
</dbReference>
<dbReference type="Pfam" id="PF09997">
    <property type="entry name" value="DUF2238"/>
    <property type="match status" value="1"/>
</dbReference>
<evidence type="ECO:0008006" key="4">
    <source>
        <dbReference type="Google" id="ProtNLM"/>
    </source>
</evidence>
<evidence type="ECO:0000313" key="3">
    <source>
        <dbReference type="Proteomes" id="UP000282460"/>
    </source>
</evidence>